<accession>A0A0C9MIU6</accession>
<protein>
    <submittedName>
        <fullName evidence="2">Uncharacterized protein</fullName>
    </submittedName>
</protein>
<feature type="chain" id="PRO_5002199812" evidence="1">
    <location>
        <begin position="26"/>
        <end position="199"/>
    </location>
</feature>
<keyword evidence="3" id="KW-1185">Reference proteome</keyword>
<proteinExistence type="predicted"/>
<dbReference type="Proteomes" id="UP000053815">
    <property type="component" value="Unassembled WGS sequence"/>
</dbReference>
<reference evidence="2" key="1">
    <citation type="submission" date="2014-09" db="EMBL/GenBank/DDBJ databases">
        <title>Draft genome sequence of an oleaginous Mucoromycotina fungus Mucor ambiguus NBRC6742.</title>
        <authorList>
            <person name="Takeda I."/>
            <person name="Yamane N."/>
            <person name="Morita T."/>
            <person name="Tamano K."/>
            <person name="Machida M."/>
            <person name="Baker S."/>
            <person name="Koike H."/>
        </authorList>
    </citation>
    <scope>NUCLEOTIDE SEQUENCE</scope>
    <source>
        <strain evidence="2">NBRC 6742</strain>
    </source>
</reference>
<gene>
    <name evidence="2" type="ORF">MAM1_0398c10308</name>
</gene>
<organism evidence="2">
    <name type="scientific">Mucor ambiguus</name>
    <dbReference type="NCBI Taxonomy" id="91626"/>
    <lineage>
        <taxon>Eukaryota</taxon>
        <taxon>Fungi</taxon>
        <taxon>Fungi incertae sedis</taxon>
        <taxon>Mucoromycota</taxon>
        <taxon>Mucoromycotina</taxon>
        <taxon>Mucoromycetes</taxon>
        <taxon>Mucorales</taxon>
        <taxon>Mucorineae</taxon>
        <taxon>Mucoraceae</taxon>
        <taxon>Mucor</taxon>
    </lineage>
</organism>
<dbReference type="OrthoDB" id="2275196at2759"/>
<dbReference type="EMBL" id="DF836687">
    <property type="protein sequence ID" value="GAN10761.1"/>
    <property type="molecule type" value="Genomic_DNA"/>
</dbReference>
<evidence type="ECO:0000256" key="1">
    <source>
        <dbReference type="SAM" id="SignalP"/>
    </source>
</evidence>
<keyword evidence="1" id="KW-0732">Signal</keyword>
<evidence type="ECO:0000313" key="3">
    <source>
        <dbReference type="Proteomes" id="UP000053815"/>
    </source>
</evidence>
<evidence type="ECO:0000313" key="2">
    <source>
        <dbReference type="EMBL" id="GAN10761.1"/>
    </source>
</evidence>
<name>A0A0C9MIU6_9FUNG</name>
<dbReference type="AlphaFoldDB" id="A0A0C9MIU6"/>
<sequence length="199" mass="22344">MPLGSRPSIFNIAITLLLLFSTCASANLANISHYSGNSSRQLVTRQDGGYANITAYLDNIRGMDFSTSCAKLGSNTTQCDFYFNPNKLAYWEQPTVCVIYGYIRPVRDSEVCIMQVPENPCLIENMDWLQQCSREIYLAGTFLLNHTRAFQSNTKMKSTEIPTKNLIDPRQIVFESYGHLFTGVFKSAPTSIGNITMLH</sequence>
<feature type="signal peptide" evidence="1">
    <location>
        <begin position="1"/>
        <end position="25"/>
    </location>
</feature>